<accession>A0A414XYF4</accession>
<organism evidence="1 2">
    <name type="scientific">Segatella copri</name>
    <dbReference type="NCBI Taxonomy" id="165179"/>
    <lineage>
        <taxon>Bacteria</taxon>
        <taxon>Pseudomonadati</taxon>
        <taxon>Bacteroidota</taxon>
        <taxon>Bacteroidia</taxon>
        <taxon>Bacteroidales</taxon>
        <taxon>Prevotellaceae</taxon>
        <taxon>Segatella</taxon>
    </lineage>
</organism>
<name>A0A414XYF4_9BACT</name>
<protein>
    <submittedName>
        <fullName evidence="1">Uncharacterized protein</fullName>
    </submittedName>
</protein>
<evidence type="ECO:0000313" key="2">
    <source>
        <dbReference type="Proteomes" id="UP000284548"/>
    </source>
</evidence>
<dbReference type="Proteomes" id="UP000284548">
    <property type="component" value="Unassembled WGS sequence"/>
</dbReference>
<gene>
    <name evidence="1" type="ORF">DW192_12865</name>
</gene>
<dbReference type="AlphaFoldDB" id="A0A414XYF4"/>
<dbReference type="EMBL" id="QRKB01000039">
    <property type="protein sequence ID" value="RHH78869.1"/>
    <property type="molecule type" value="Genomic_DNA"/>
</dbReference>
<comment type="caution">
    <text evidence="1">The sequence shown here is derived from an EMBL/GenBank/DDBJ whole genome shotgun (WGS) entry which is preliminary data.</text>
</comment>
<evidence type="ECO:0000313" key="1">
    <source>
        <dbReference type="EMBL" id="RHH78869.1"/>
    </source>
</evidence>
<proteinExistence type="predicted"/>
<reference evidence="1 2" key="1">
    <citation type="submission" date="2018-08" db="EMBL/GenBank/DDBJ databases">
        <title>A genome reference for cultivated species of the human gut microbiota.</title>
        <authorList>
            <person name="Zou Y."/>
            <person name="Xue W."/>
            <person name="Luo G."/>
        </authorList>
    </citation>
    <scope>NUCLEOTIDE SEQUENCE [LARGE SCALE GENOMIC DNA]</scope>
    <source>
        <strain evidence="1 2">AM16-54</strain>
    </source>
</reference>
<sequence>MQENKYRNLDYFSLSYNLYHKIAFCLTNCKENVISLDKFKIFDKKQKRNACIFFKMLTKCINFAAENEHNVKERLNLNGNQ</sequence>